<dbReference type="CDD" id="cd02440">
    <property type="entry name" value="AdoMet_MTases"/>
    <property type="match status" value="1"/>
</dbReference>
<dbReference type="PANTHER" id="PTHR13393:SF0">
    <property type="entry name" value="RNA N6-ADENOSINE-METHYLTRANSFERASE METTL16"/>
    <property type="match status" value="1"/>
</dbReference>
<keyword evidence="1 6" id="KW-0963">Cytoplasm</keyword>
<keyword evidence="9" id="KW-1185">Reference proteome</keyword>
<evidence type="ECO:0000256" key="6">
    <source>
        <dbReference type="HAMAP-Rule" id="MF_01848"/>
    </source>
</evidence>
<organism evidence="8 9">
    <name type="scientific">Roseivirga pacifica</name>
    <dbReference type="NCBI Taxonomy" id="1267423"/>
    <lineage>
        <taxon>Bacteria</taxon>
        <taxon>Pseudomonadati</taxon>
        <taxon>Bacteroidota</taxon>
        <taxon>Cytophagia</taxon>
        <taxon>Cytophagales</taxon>
        <taxon>Roseivirgaceae</taxon>
        <taxon>Roseivirga</taxon>
    </lineage>
</organism>
<dbReference type="OrthoDB" id="1115728at2"/>
<evidence type="ECO:0000313" key="9">
    <source>
        <dbReference type="Proteomes" id="UP000199437"/>
    </source>
</evidence>
<accession>A0A1I0RA53</accession>
<dbReference type="RefSeq" id="WP_090259923.1">
    <property type="nucleotide sequence ID" value="NZ_FOIR01000003.1"/>
</dbReference>
<feature type="region of interest" description="Disordered" evidence="7">
    <location>
        <begin position="1"/>
        <end position="29"/>
    </location>
</feature>
<dbReference type="NCBIfam" id="NF008725">
    <property type="entry name" value="PRK11727.1"/>
    <property type="match status" value="1"/>
</dbReference>
<protein>
    <recommendedName>
        <fullName evidence="6">Ribosomal RNA large subunit methyltransferase F</fullName>
        <ecNumber evidence="6">2.1.1.181</ecNumber>
    </recommendedName>
    <alternativeName>
        <fullName evidence="6">23S rRNA mA1618 methyltransferase</fullName>
    </alternativeName>
    <alternativeName>
        <fullName evidence="6">rRNA adenine N-6-methyltransferase</fullName>
    </alternativeName>
</protein>
<dbReference type="PANTHER" id="PTHR13393">
    <property type="entry name" value="SAM-DEPENDENT METHYLTRANSFERASE"/>
    <property type="match status" value="1"/>
</dbReference>
<dbReference type="HAMAP" id="MF_01848">
    <property type="entry name" value="23SrRNA_methyltr_F"/>
    <property type="match status" value="1"/>
</dbReference>
<dbReference type="EMBL" id="FOIR01000003">
    <property type="protein sequence ID" value="SEW37503.1"/>
    <property type="molecule type" value="Genomic_DNA"/>
</dbReference>
<evidence type="ECO:0000256" key="3">
    <source>
        <dbReference type="ARBA" id="ARBA00022603"/>
    </source>
</evidence>
<evidence type="ECO:0000256" key="4">
    <source>
        <dbReference type="ARBA" id="ARBA00022679"/>
    </source>
</evidence>
<sequence>MRNKKAKVNEWQQKFANSKQKKSTKPKLAAKTKLHPRNIHNGPYDLDELVKAVPELSDYLTTNVRGEQTVKFAEPQAVLLLNKALLLTHYNLDFWDIPEGFLCPPIPGRADYIHYLADLLAGSNFGNTPKAKVLDIGVGANCVYPIIGTQTYDWSFVGSEVNPKAAASAKTIVARNSRLEGKVEIKVQPNAKDLLYGIIDHNTKLDAVMCNPPFHASREAAQEGTNRKLTNLNQKHTKEAVLNFGGQSDELWCEGGERRFISDLIRESKKFAENCFWYTTLVSKASNLKALQDNLDYNKAAEVRTIAMSQGNKSSRILAWTFLDAEQKKAWQKERWNTDKKQ</sequence>
<comment type="catalytic activity">
    <reaction evidence="6">
        <text>adenosine(1618) in 23S rRNA + S-adenosyl-L-methionine = N(6)-methyladenosine(1618) in 23S rRNA + S-adenosyl-L-homocysteine + H(+)</text>
        <dbReference type="Rhea" id="RHEA:16497"/>
        <dbReference type="Rhea" id="RHEA-COMP:10229"/>
        <dbReference type="Rhea" id="RHEA-COMP:10231"/>
        <dbReference type="ChEBI" id="CHEBI:15378"/>
        <dbReference type="ChEBI" id="CHEBI:57856"/>
        <dbReference type="ChEBI" id="CHEBI:59789"/>
        <dbReference type="ChEBI" id="CHEBI:74411"/>
        <dbReference type="ChEBI" id="CHEBI:74449"/>
        <dbReference type="EC" id="2.1.1.181"/>
    </reaction>
</comment>
<dbReference type="Pfam" id="PF05971">
    <property type="entry name" value="Methyltransf_10"/>
    <property type="match status" value="1"/>
</dbReference>
<dbReference type="GO" id="GO:0070475">
    <property type="term" value="P:rRNA base methylation"/>
    <property type="evidence" value="ECO:0007669"/>
    <property type="project" value="TreeGrafter"/>
</dbReference>
<dbReference type="GO" id="GO:0005737">
    <property type="term" value="C:cytoplasm"/>
    <property type="evidence" value="ECO:0007669"/>
    <property type="project" value="UniProtKB-SubCell"/>
</dbReference>
<dbReference type="Proteomes" id="UP000199437">
    <property type="component" value="Unassembled WGS sequence"/>
</dbReference>
<evidence type="ECO:0000256" key="5">
    <source>
        <dbReference type="ARBA" id="ARBA00022691"/>
    </source>
</evidence>
<proteinExistence type="inferred from homology"/>
<evidence type="ECO:0000256" key="1">
    <source>
        <dbReference type="ARBA" id="ARBA00022490"/>
    </source>
</evidence>
<gene>
    <name evidence="6" type="primary">rlmF</name>
    <name evidence="8" type="ORF">SAMN05216290_3310</name>
</gene>
<dbReference type="InterPro" id="IPR029063">
    <property type="entry name" value="SAM-dependent_MTases_sf"/>
</dbReference>
<name>A0A1I0RA53_9BACT</name>
<dbReference type="GeneID" id="99987987"/>
<dbReference type="GO" id="GO:0052907">
    <property type="term" value="F:23S rRNA (adenine(1618)-N(6))-methyltransferase activity"/>
    <property type="evidence" value="ECO:0007669"/>
    <property type="project" value="UniProtKB-EC"/>
</dbReference>
<dbReference type="AlphaFoldDB" id="A0A1I0RA53"/>
<reference evidence="9" key="1">
    <citation type="submission" date="2016-10" db="EMBL/GenBank/DDBJ databases">
        <authorList>
            <person name="Varghese N."/>
            <person name="Submissions S."/>
        </authorList>
    </citation>
    <scope>NUCLEOTIDE SEQUENCE [LARGE SCALE GENOMIC DNA]</scope>
    <source>
        <strain evidence="9">CGMCC 1.12402</strain>
    </source>
</reference>
<comment type="function">
    <text evidence="6">Specifically methylates the adenine in position 1618 of 23S rRNA.</text>
</comment>
<keyword evidence="4 6" id="KW-0808">Transferase</keyword>
<comment type="subcellular location">
    <subcellularLocation>
        <location evidence="6">Cytoplasm</location>
    </subcellularLocation>
</comment>
<dbReference type="InterPro" id="IPR016909">
    <property type="entry name" value="rRNA_lsu_MeTfrase_F"/>
</dbReference>
<dbReference type="EC" id="2.1.1.181" evidence="6"/>
<keyword evidence="5 6" id="KW-0949">S-adenosyl-L-methionine</keyword>
<keyword evidence="3 6" id="KW-0489">Methyltransferase</keyword>
<feature type="compositionally biased region" description="Basic residues" evidence="7">
    <location>
        <begin position="19"/>
        <end position="29"/>
    </location>
</feature>
<evidence type="ECO:0000256" key="2">
    <source>
        <dbReference type="ARBA" id="ARBA00022552"/>
    </source>
</evidence>
<dbReference type="PIRSF" id="PIRSF029038">
    <property type="entry name" value="Mtase_YbiN_prd"/>
    <property type="match status" value="1"/>
</dbReference>
<dbReference type="SUPFAM" id="SSF53335">
    <property type="entry name" value="S-adenosyl-L-methionine-dependent methyltransferases"/>
    <property type="match status" value="1"/>
</dbReference>
<comment type="similarity">
    <text evidence="6">Belongs to the methyltransferase superfamily. METTL16/RlmF family.</text>
</comment>
<dbReference type="Gene3D" id="3.40.50.150">
    <property type="entry name" value="Vaccinia Virus protein VP39"/>
    <property type="match status" value="1"/>
</dbReference>
<dbReference type="InterPro" id="IPR010286">
    <property type="entry name" value="METTL16/RlmF"/>
</dbReference>
<evidence type="ECO:0000313" key="8">
    <source>
        <dbReference type="EMBL" id="SEW37503.1"/>
    </source>
</evidence>
<keyword evidence="2 6" id="KW-0698">rRNA processing</keyword>
<evidence type="ECO:0000256" key="7">
    <source>
        <dbReference type="SAM" id="MobiDB-lite"/>
    </source>
</evidence>
<dbReference type="STRING" id="1267423.SAMN05216290_3310"/>